<dbReference type="Pfam" id="PF13474">
    <property type="entry name" value="SnoaL_3"/>
    <property type="match status" value="1"/>
</dbReference>
<evidence type="ECO:0000313" key="3">
    <source>
        <dbReference type="Proteomes" id="UP000031518"/>
    </source>
</evidence>
<dbReference type="AlphaFoldDB" id="A0A0B6WZX8"/>
<evidence type="ECO:0000313" key="2">
    <source>
        <dbReference type="EMBL" id="CDM65864.1"/>
    </source>
</evidence>
<dbReference type="Proteomes" id="UP000031518">
    <property type="component" value="Unassembled WGS sequence"/>
</dbReference>
<dbReference type="Gene3D" id="3.10.450.50">
    <property type="match status" value="1"/>
</dbReference>
<accession>A0A0B6WZX8</accession>
<dbReference type="OrthoDB" id="8375282at2"/>
<organism evidence="2 3">
    <name type="scientific">Pyrinomonas methylaliphatogenes</name>
    <dbReference type="NCBI Taxonomy" id="454194"/>
    <lineage>
        <taxon>Bacteria</taxon>
        <taxon>Pseudomonadati</taxon>
        <taxon>Acidobacteriota</taxon>
        <taxon>Blastocatellia</taxon>
        <taxon>Blastocatellales</taxon>
        <taxon>Pyrinomonadaceae</taxon>
        <taxon>Pyrinomonas</taxon>
    </lineage>
</organism>
<reference evidence="2 3" key="1">
    <citation type="submission" date="2013-12" db="EMBL/GenBank/DDBJ databases">
        <authorList>
            <person name="Stott M."/>
        </authorList>
    </citation>
    <scope>NUCLEOTIDE SEQUENCE [LARGE SCALE GENOMIC DNA]</scope>
    <source>
        <strain evidence="2 3">K22</strain>
    </source>
</reference>
<sequence>MQLEQKTITGKEEKSLLSAPTKALSEFYEALNTRDMQKMASNWAQTDEAVMDNPVGGIKRGWEEIRAVYERVFPSPQPYWFEFYDYSYHEAGEIFYVVGRERGEYRTGDRVLKIAIRTTRVFRRIEGEWRQVHHHGSIDDAELLAAYQEAVRSNG</sequence>
<dbReference type="InterPro" id="IPR037401">
    <property type="entry name" value="SnoaL-like"/>
</dbReference>
<dbReference type="EMBL" id="CBXV010000006">
    <property type="protein sequence ID" value="CDM65864.1"/>
    <property type="molecule type" value="Genomic_DNA"/>
</dbReference>
<name>A0A0B6WZX8_9BACT</name>
<dbReference type="RefSeq" id="WP_041976472.1">
    <property type="nucleotide sequence ID" value="NZ_CBXV010000006.1"/>
</dbReference>
<dbReference type="SUPFAM" id="SSF54427">
    <property type="entry name" value="NTF2-like"/>
    <property type="match status" value="1"/>
</dbReference>
<keyword evidence="3" id="KW-1185">Reference proteome</keyword>
<evidence type="ECO:0000259" key="1">
    <source>
        <dbReference type="Pfam" id="PF13474"/>
    </source>
</evidence>
<dbReference type="STRING" id="454194.PYK22_01872"/>
<feature type="domain" description="SnoaL-like" evidence="1">
    <location>
        <begin position="23"/>
        <end position="138"/>
    </location>
</feature>
<protein>
    <submittedName>
        <fullName evidence="2">SnoaL-like domain</fullName>
    </submittedName>
</protein>
<reference evidence="2 3" key="2">
    <citation type="submission" date="2015-01" db="EMBL/GenBank/DDBJ databases">
        <title>Complete genome sequence of Pyrinomonas methylaliphatogenes type strain K22T.</title>
        <authorList>
            <person name="Lee K.C.Y."/>
            <person name="Power J.F."/>
            <person name="Dunfield P.F."/>
            <person name="Morgan X.C."/>
            <person name="Huttenhower C."/>
            <person name="Stott M.B."/>
        </authorList>
    </citation>
    <scope>NUCLEOTIDE SEQUENCE [LARGE SCALE GENOMIC DNA]</scope>
    <source>
        <strain evidence="2 3">K22</strain>
    </source>
</reference>
<gene>
    <name evidence="2" type="ORF">PYK22_01872</name>
</gene>
<proteinExistence type="predicted"/>
<dbReference type="InterPro" id="IPR032710">
    <property type="entry name" value="NTF2-like_dom_sf"/>
</dbReference>